<accession>A0ABD4Z6X7</accession>
<name>A0ABD4Z6X7_9CREN</name>
<sequence>MDKGKMILHANSVGKGSAQLVIYVNNSKHLDMPLPDKDSKGDEVANEYNIDVVLELGPGSYEIKIDNDEVNWFTWDYIVFENAVYAKAKVQVIGLSNKTFAMLWIRNRDYNWWNIVVADRDVETLKNVTIELIGLEEGKYVVEFWNTTTGEIVQMQKSLLQTIKLRYV</sequence>
<evidence type="ECO:0000313" key="2">
    <source>
        <dbReference type="Proteomes" id="UP001529235"/>
    </source>
</evidence>
<dbReference type="RefSeq" id="WP_285273049.1">
    <property type="nucleotide sequence ID" value="NZ_JASNVW010000001.1"/>
</dbReference>
<comment type="caution">
    <text evidence="1">The sequence shown here is derived from an EMBL/GenBank/DDBJ whole genome shotgun (WGS) entry which is preliminary data.</text>
</comment>
<proteinExistence type="predicted"/>
<gene>
    <name evidence="1" type="ORF">QPL79_01690</name>
</gene>
<organism evidence="1 2">
    <name type="scientific">Ignisphaera cupida</name>
    <dbReference type="NCBI Taxonomy" id="3050454"/>
    <lineage>
        <taxon>Archaea</taxon>
        <taxon>Thermoproteota</taxon>
        <taxon>Thermoprotei</taxon>
        <taxon>Desulfurococcales</taxon>
        <taxon>Desulfurococcaceae</taxon>
        <taxon>Ignisphaera</taxon>
    </lineage>
</organism>
<dbReference type="Proteomes" id="UP001529235">
    <property type="component" value="Unassembled WGS sequence"/>
</dbReference>
<evidence type="ECO:0000313" key="1">
    <source>
        <dbReference type="EMBL" id="MDK6028075.1"/>
    </source>
</evidence>
<dbReference type="EMBL" id="JASNVW010000001">
    <property type="protein sequence ID" value="MDK6028075.1"/>
    <property type="molecule type" value="Genomic_DNA"/>
</dbReference>
<keyword evidence="2" id="KW-1185">Reference proteome</keyword>
<protein>
    <recommendedName>
        <fullName evidence="3">Emp24/gp25L/p24 family protein</fullName>
    </recommendedName>
</protein>
<reference evidence="1 2" key="1">
    <citation type="submission" date="2023-05" db="EMBL/GenBank/DDBJ databases">
        <title>A new hyperthermophilic archaea 'Ignisphaera cupida' sp. nov. and description of the family 'Ignisphaeraceae' fam. nov.</title>
        <authorList>
            <person name="Podosokorskaya O.A."/>
            <person name="Elcheninov A.G."/>
            <person name="Klukina A."/>
            <person name="Merkel A.Y."/>
        </authorList>
    </citation>
    <scope>NUCLEOTIDE SEQUENCE [LARGE SCALE GENOMIC DNA]</scope>
    <source>
        <strain evidence="1 2">4213-co</strain>
    </source>
</reference>
<dbReference type="AlphaFoldDB" id="A0ABD4Z6X7"/>
<evidence type="ECO:0008006" key="3">
    <source>
        <dbReference type="Google" id="ProtNLM"/>
    </source>
</evidence>